<dbReference type="GO" id="GO:0005975">
    <property type="term" value="P:carbohydrate metabolic process"/>
    <property type="evidence" value="ECO:0007669"/>
    <property type="project" value="InterPro"/>
</dbReference>
<evidence type="ECO:0000313" key="9">
    <source>
        <dbReference type="EMBL" id="SCP98829.1"/>
    </source>
</evidence>
<protein>
    <submittedName>
        <fullName evidence="9">Uncharacterized protein</fullName>
    </submittedName>
</protein>
<dbReference type="RefSeq" id="WP_091236010.1">
    <property type="nucleotide sequence ID" value="NZ_FMKA01000027.1"/>
</dbReference>
<dbReference type="InterPro" id="IPR006101">
    <property type="entry name" value="Glyco_hydro_2"/>
</dbReference>
<reference evidence="9 10" key="1">
    <citation type="submission" date="2016-09" db="EMBL/GenBank/DDBJ databases">
        <authorList>
            <person name="Capua I."/>
            <person name="De Benedictis P."/>
            <person name="Joannis T."/>
            <person name="Lombin L.H."/>
            <person name="Cattoli G."/>
        </authorList>
    </citation>
    <scope>NUCLEOTIDE SEQUENCE [LARGE SCALE GENOMIC DNA]</scope>
    <source>
        <strain evidence="9 10">GluBS11</strain>
    </source>
</reference>
<dbReference type="GO" id="GO:0004553">
    <property type="term" value="F:hydrolase activity, hydrolyzing O-glycosyl compounds"/>
    <property type="evidence" value="ECO:0007669"/>
    <property type="project" value="InterPro"/>
</dbReference>
<dbReference type="InterPro" id="IPR006102">
    <property type="entry name" value="Ig-like_GH2"/>
</dbReference>
<dbReference type="STRING" id="1619234.SAMN05421730_10276"/>
<evidence type="ECO:0000256" key="3">
    <source>
        <dbReference type="ARBA" id="ARBA00023295"/>
    </source>
</evidence>
<dbReference type="Pfam" id="PF18565">
    <property type="entry name" value="Glyco_hydro2_C5"/>
    <property type="match status" value="1"/>
</dbReference>
<dbReference type="AlphaFoldDB" id="A0A1D3TX22"/>
<evidence type="ECO:0000259" key="5">
    <source>
        <dbReference type="Pfam" id="PF02836"/>
    </source>
</evidence>
<keyword evidence="2" id="KW-0378">Hydrolase</keyword>
<feature type="domain" description="DUF4982" evidence="6">
    <location>
        <begin position="614"/>
        <end position="669"/>
    </location>
</feature>
<dbReference type="EMBL" id="FMKA01000027">
    <property type="protein sequence ID" value="SCP98829.1"/>
    <property type="molecule type" value="Genomic_DNA"/>
</dbReference>
<feature type="domain" description="Glycoside hydrolase family 2 catalytic" evidence="5">
    <location>
        <begin position="244"/>
        <end position="393"/>
    </location>
</feature>
<dbReference type="PANTHER" id="PTHR42732:SF1">
    <property type="entry name" value="BETA-MANNOSIDASE"/>
    <property type="match status" value="1"/>
</dbReference>
<evidence type="ECO:0000259" key="6">
    <source>
        <dbReference type="Pfam" id="PF16355"/>
    </source>
</evidence>
<evidence type="ECO:0000313" key="10">
    <source>
        <dbReference type="Proteomes" id="UP000199315"/>
    </source>
</evidence>
<evidence type="ECO:0000256" key="1">
    <source>
        <dbReference type="ARBA" id="ARBA00007401"/>
    </source>
</evidence>
<feature type="domain" description="Beta-mannosidase-like galactose-binding" evidence="8">
    <location>
        <begin position="49"/>
        <end position="124"/>
    </location>
</feature>
<name>A0A1D3TX22_9FIRM</name>
<dbReference type="Pfam" id="PF00703">
    <property type="entry name" value="Glyco_hydro_2"/>
    <property type="match status" value="1"/>
</dbReference>
<feature type="domain" description="Glycoside hydrolase family 2" evidence="7">
    <location>
        <begin position="696"/>
        <end position="772"/>
    </location>
</feature>
<sequence length="786" mass="87997">MRLEFNKDWIFYKVGSNERLGVQLPHDAMLRESRVPDNPSGAAGAYFSGGSYIYEKEFEAPLEWERKHIVFQFEGILQTAVIYLNDQEAGRVYNGYMCKEIVADSFLRYGKSNIIRVEVDNNNQPNSRWYSGAGIYRPVWLNVMEKVGMEFRGVKIKTVSYNPAQIEVMTSTEQGCPEITIYDGEKEVAKARGTKVLLDIPNAKLWSDDSPNLYRCHVKLEKNGTVDFADEVFGIRMLEWSPQGLYVNGVKTLLRGGCIHHDNGLLGACGYEDAEWRKIRIMKKQGFNAVRYSHNPCSQAILEACDAIGMYVIDETWDMWYRHKSKYDYASYFMENYKTDLHEMVEKDFNHPCVIFYSIGNEVSEPASDEGIKLEKDMVEYLHELDPYRVVTAGFNLTIIANAAKGEQLYDGDGGMNASPSADENQMPQMDSAMFNQMAQQIGIGMNHAADSDEADSVITPGIDLLDIAGYNYASGRYPIEGEKHPERIIFGSETFPSDIFVNWEMIKKYPYIVGDFMWTAWDYLGEAGIGAWSDAPDAKGFNNPYPWLLGGAGVINLLGDPDGQALYAKTVWGLSDKPLIAVRPVNTTDEKTMRSIWRGTNAFPAWSWRGCDGKTALVEVYADGTTVELIVNGSVKERKALESMKASFETLYESGDIEAVVYNDSGVEISRNKLSSAKGELNVCILPESEAIAGSLLYVNIDICGENGIVECNADRKMCVSVEGGELLAYGSANPRTEENYLDGAFTTYYGRSQAIIRVGNGSQLVIHIENENTNVEKTIEITNK</sequence>
<dbReference type="SUPFAM" id="SSF49303">
    <property type="entry name" value="beta-Galactosidase/glucuronidase domain"/>
    <property type="match status" value="1"/>
</dbReference>
<dbReference type="SUPFAM" id="SSF49785">
    <property type="entry name" value="Galactose-binding domain-like"/>
    <property type="match status" value="1"/>
</dbReference>
<dbReference type="Proteomes" id="UP000199315">
    <property type="component" value="Unassembled WGS sequence"/>
</dbReference>
<gene>
    <name evidence="9" type="ORF">SAMN05421730_10276</name>
</gene>
<dbReference type="InterPro" id="IPR017853">
    <property type="entry name" value="GH"/>
</dbReference>
<dbReference type="InterPro" id="IPR032311">
    <property type="entry name" value="DUF4982"/>
</dbReference>
<organism evidence="9 10">
    <name type="scientific">Anaerobium acetethylicum</name>
    <dbReference type="NCBI Taxonomy" id="1619234"/>
    <lineage>
        <taxon>Bacteria</taxon>
        <taxon>Bacillati</taxon>
        <taxon>Bacillota</taxon>
        <taxon>Clostridia</taxon>
        <taxon>Lachnospirales</taxon>
        <taxon>Lachnospiraceae</taxon>
        <taxon>Anaerobium</taxon>
    </lineage>
</organism>
<accession>A0A1D3TX22</accession>
<comment type="similarity">
    <text evidence="1">Belongs to the glycosyl hydrolase 2 family.</text>
</comment>
<dbReference type="PRINTS" id="PR00132">
    <property type="entry name" value="GLHYDRLASE2"/>
</dbReference>
<dbReference type="InterPro" id="IPR006103">
    <property type="entry name" value="Glyco_hydro_2_cat"/>
</dbReference>
<evidence type="ECO:0000259" key="4">
    <source>
        <dbReference type="Pfam" id="PF00703"/>
    </source>
</evidence>
<evidence type="ECO:0000256" key="2">
    <source>
        <dbReference type="ARBA" id="ARBA00022801"/>
    </source>
</evidence>
<dbReference type="Gene3D" id="2.60.40.10">
    <property type="entry name" value="Immunoglobulins"/>
    <property type="match status" value="3"/>
</dbReference>
<evidence type="ECO:0000259" key="8">
    <source>
        <dbReference type="Pfam" id="PF22666"/>
    </source>
</evidence>
<dbReference type="InterPro" id="IPR051913">
    <property type="entry name" value="GH2_Domain-Containing"/>
</dbReference>
<dbReference type="InterPro" id="IPR054593">
    <property type="entry name" value="Beta-mannosidase-like_N2"/>
</dbReference>
<dbReference type="Pfam" id="PF02836">
    <property type="entry name" value="Glyco_hydro_2_C"/>
    <property type="match status" value="1"/>
</dbReference>
<evidence type="ECO:0000259" key="7">
    <source>
        <dbReference type="Pfam" id="PF18565"/>
    </source>
</evidence>
<dbReference type="Pfam" id="PF16355">
    <property type="entry name" value="DUF4982"/>
    <property type="match status" value="1"/>
</dbReference>
<dbReference type="InterPro" id="IPR013783">
    <property type="entry name" value="Ig-like_fold"/>
</dbReference>
<keyword evidence="3" id="KW-0326">Glycosidase</keyword>
<dbReference type="PANTHER" id="PTHR42732">
    <property type="entry name" value="BETA-GALACTOSIDASE"/>
    <property type="match status" value="1"/>
</dbReference>
<proteinExistence type="inferred from homology"/>
<dbReference type="InterPro" id="IPR040605">
    <property type="entry name" value="Glyco_hydro2_dom5"/>
</dbReference>
<dbReference type="InterPro" id="IPR008979">
    <property type="entry name" value="Galactose-bd-like_sf"/>
</dbReference>
<keyword evidence="10" id="KW-1185">Reference proteome</keyword>
<feature type="domain" description="Glycoside hydrolase family 2 immunoglobulin-like beta-sandwich" evidence="4">
    <location>
        <begin position="157"/>
        <end position="236"/>
    </location>
</feature>
<dbReference type="InterPro" id="IPR036156">
    <property type="entry name" value="Beta-gal/glucu_dom_sf"/>
</dbReference>
<dbReference type="Gene3D" id="2.60.120.260">
    <property type="entry name" value="Galactose-binding domain-like"/>
    <property type="match status" value="1"/>
</dbReference>
<dbReference type="Pfam" id="PF22666">
    <property type="entry name" value="Glyco_hydro_2_N2"/>
    <property type="match status" value="1"/>
</dbReference>
<dbReference type="OrthoDB" id="9762066at2"/>
<dbReference type="Gene3D" id="3.20.20.80">
    <property type="entry name" value="Glycosidases"/>
    <property type="match status" value="1"/>
</dbReference>
<dbReference type="SUPFAM" id="SSF51445">
    <property type="entry name" value="(Trans)glycosidases"/>
    <property type="match status" value="1"/>
</dbReference>